<comment type="catalytic activity">
    <reaction evidence="18">
        <text>3 Na(+)(out) + phosphate(out) = 3 Na(+)(in) + phosphate(in)</text>
        <dbReference type="Rhea" id="RHEA:71255"/>
        <dbReference type="ChEBI" id="CHEBI:29101"/>
        <dbReference type="ChEBI" id="CHEBI:43474"/>
    </reaction>
    <physiologicalReaction direction="left-to-right" evidence="18">
        <dbReference type="Rhea" id="RHEA:71256"/>
    </physiologicalReaction>
</comment>
<dbReference type="InterPro" id="IPR003841">
    <property type="entry name" value="Na/Pi_transpt"/>
</dbReference>
<dbReference type="AlphaFoldDB" id="A0A673X0M9"/>
<keyword evidence="9 21" id="KW-1133">Transmembrane helix</keyword>
<keyword evidence="10" id="KW-0406">Ion transport</keyword>
<evidence type="ECO:0000256" key="9">
    <source>
        <dbReference type="ARBA" id="ARBA00022989"/>
    </source>
</evidence>
<dbReference type="GO" id="GO:0031982">
    <property type="term" value="C:vesicle"/>
    <property type="evidence" value="ECO:0007669"/>
    <property type="project" value="TreeGrafter"/>
</dbReference>
<comment type="similarity">
    <text evidence="2">Belongs to the SLC34A transporter family.</text>
</comment>
<sequence>MELSPNRVREFFINCSKIPLLLLLLFFFVCSLDTLSSAFQLAGGKVAGDIFKDNAVLSNPVAGLVVGILVTVLVQSSSTSTSIIVSLVSSGLLEVRSAVPIIMGTNIGTSVTNTIVAMMQAGERNDFKRAFAGATIHDCFNWLSVLVLLPMEVATGLMTHLAHIVVTSFNIQTGEDAPELLKVITEPVTKLIIQLDRQVITGIAMGDERMRNRSLVKKWCHTGLVTVQTLNTITEGDITWTTQNLPSEVNIQKCRHLFADAHLSDLTVGLILLAGSLALLCTCLVLLVKLLNSLLQGQVAKVIQKVINTDLPYPFGWLAGYLAMFVGAGMTFVVQSSSVFTSALTPLIGIGVISLERAYPLTLGSNIGTTTTALLAALASPGDKLAAAIQIALCHFFFNILGILLWYPIPVTRVPICMARALGERTAKYRWFAVLYLLICFLLLPSLVLGLSLAGWRVMVGVGAPFVGVTVFIALVNLMQAHSPGHLPARLQSWDFLPRWMRSLKPLDRVITKATGCCSTGHATGDDQAAPINAVTIPVDPKIKSVDYAEEDHASSPLMMLFPVGNKYFTSTLGTE</sequence>
<dbReference type="GO" id="GO:0005903">
    <property type="term" value="C:brush border"/>
    <property type="evidence" value="ECO:0007669"/>
    <property type="project" value="TreeGrafter"/>
</dbReference>
<dbReference type="GO" id="GO:0005436">
    <property type="term" value="F:sodium:phosphate symporter activity"/>
    <property type="evidence" value="ECO:0007669"/>
    <property type="project" value="InterPro"/>
</dbReference>
<dbReference type="GO" id="GO:0044341">
    <property type="term" value="P:sodium-dependent phosphate transport"/>
    <property type="evidence" value="ECO:0007669"/>
    <property type="project" value="InterPro"/>
</dbReference>
<evidence type="ECO:0000256" key="5">
    <source>
        <dbReference type="ARBA" id="ARBA00022475"/>
    </source>
</evidence>
<evidence type="ECO:0000256" key="4">
    <source>
        <dbReference type="ARBA" id="ARBA00022448"/>
    </source>
</evidence>
<accession>A0A673X0M9</accession>
<dbReference type="Proteomes" id="UP000472277">
    <property type="component" value="Chromosome 13"/>
</dbReference>
<evidence type="ECO:0000256" key="18">
    <source>
        <dbReference type="ARBA" id="ARBA00034042"/>
    </source>
</evidence>
<comment type="function">
    <text evidence="19">Involved in actively transporting phosphate into cells via Na(+) cotransport in the renal brush border membrane. The cotransport has a Na(+):Pi stoichiometry of 3:1 and is electrogenic.</text>
</comment>
<dbReference type="Pfam" id="PF02690">
    <property type="entry name" value="Na_Pi_cotrans"/>
    <property type="match status" value="2"/>
</dbReference>
<comment type="subcellular location">
    <subcellularLocation>
        <location evidence="1">Apical cell membrane</location>
        <topology evidence="1">Multi-pass membrane protein</topology>
    </subcellularLocation>
</comment>
<dbReference type="Ensembl" id="ENSSTUT00000014741.1">
    <property type="protein sequence ID" value="ENSSTUP00000013961.1"/>
    <property type="gene ID" value="ENSSTUG00000006310.1"/>
</dbReference>
<name>A0A673X0M9_SALTR</name>
<keyword evidence="11 21" id="KW-0472">Membrane</keyword>
<evidence type="ECO:0000256" key="7">
    <source>
        <dbReference type="ARBA" id="ARBA00022692"/>
    </source>
</evidence>
<keyword evidence="13" id="KW-0325">Glycoprotein</keyword>
<evidence type="ECO:0000256" key="10">
    <source>
        <dbReference type="ARBA" id="ARBA00023065"/>
    </source>
</evidence>
<dbReference type="NCBIfam" id="TIGR01013">
    <property type="entry name" value="2a58"/>
    <property type="match status" value="1"/>
</dbReference>
<protein>
    <recommendedName>
        <fullName evidence="3">Sodium-dependent phosphate transport protein 2A</fullName>
    </recommendedName>
    <alternativeName>
        <fullName evidence="17">Na(+)-dependent phosphate cotransporter 2A</fullName>
    </alternativeName>
    <alternativeName>
        <fullName evidence="15">Sodium/phosphate cotransporter 2A</fullName>
    </alternativeName>
    <alternativeName>
        <fullName evidence="16">Solute carrier family 34 member 1</fullName>
    </alternativeName>
</protein>
<evidence type="ECO:0000256" key="2">
    <source>
        <dbReference type="ARBA" id="ARBA00005808"/>
    </source>
</evidence>
<evidence type="ECO:0000256" key="19">
    <source>
        <dbReference type="ARBA" id="ARBA00045420"/>
    </source>
</evidence>
<evidence type="ECO:0000256" key="14">
    <source>
        <dbReference type="ARBA" id="ARBA00023201"/>
    </source>
</evidence>
<dbReference type="GeneTree" id="ENSGT00950000183177"/>
<feature type="transmembrane region" description="Helical" evidence="21">
    <location>
        <begin position="266"/>
        <end position="288"/>
    </location>
</feature>
<evidence type="ECO:0000256" key="1">
    <source>
        <dbReference type="ARBA" id="ARBA00004424"/>
    </source>
</evidence>
<keyword evidence="12" id="KW-1015">Disulfide bond</keyword>
<keyword evidence="6" id="KW-0597">Phosphoprotein</keyword>
<reference evidence="22" key="1">
    <citation type="submission" date="2025-08" db="UniProtKB">
        <authorList>
            <consortium name="Ensembl"/>
        </authorList>
    </citation>
    <scope>IDENTIFICATION</scope>
</reference>
<evidence type="ECO:0000256" key="15">
    <source>
        <dbReference type="ARBA" id="ARBA00029614"/>
    </source>
</evidence>
<keyword evidence="14" id="KW-0915">Sodium</keyword>
<evidence type="ECO:0000256" key="6">
    <source>
        <dbReference type="ARBA" id="ARBA00022553"/>
    </source>
</evidence>
<evidence type="ECO:0000313" key="22">
    <source>
        <dbReference type="Ensembl" id="ENSSTUP00000013961.1"/>
    </source>
</evidence>
<dbReference type="GO" id="GO:0016324">
    <property type="term" value="C:apical plasma membrane"/>
    <property type="evidence" value="ECO:0007669"/>
    <property type="project" value="UniProtKB-SubCell"/>
</dbReference>
<reference evidence="22" key="2">
    <citation type="submission" date="2025-09" db="UniProtKB">
        <authorList>
            <consortium name="Ensembl"/>
        </authorList>
    </citation>
    <scope>IDENTIFICATION</scope>
</reference>
<evidence type="ECO:0000256" key="13">
    <source>
        <dbReference type="ARBA" id="ARBA00023180"/>
    </source>
</evidence>
<evidence type="ECO:0000256" key="17">
    <source>
        <dbReference type="ARBA" id="ARBA00031850"/>
    </source>
</evidence>
<organism evidence="22 23">
    <name type="scientific">Salmo trutta</name>
    <name type="common">Brown trout</name>
    <dbReference type="NCBI Taxonomy" id="8032"/>
    <lineage>
        <taxon>Eukaryota</taxon>
        <taxon>Metazoa</taxon>
        <taxon>Chordata</taxon>
        <taxon>Craniata</taxon>
        <taxon>Vertebrata</taxon>
        <taxon>Euteleostomi</taxon>
        <taxon>Actinopterygii</taxon>
        <taxon>Neopterygii</taxon>
        <taxon>Teleostei</taxon>
        <taxon>Protacanthopterygii</taxon>
        <taxon>Salmoniformes</taxon>
        <taxon>Salmonidae</taxon>
        <taxon>Salmoninae</taxon>
        <taxon>Salmo</taxon>
    </lineage>
</organism>
<proteinExistence type="inferred from homology"/>
<keyword evidence="8" id="KW-0769">Symport</keyword>
<evidence type="ECO:0000256" key="12">
    <source>
        <dbReference type="ARBA" id="ARBA00023157"/>
    </source>
</evidence>
<keyword evidence="23" id="KW-1185">Reference proteome</keyword>
<dbReference type="PANTHER" id="PTHR10010:SF21">
    <property type="entry name" value="SODIUM-DEPENDENT PHOSPHATE TRANSPORT PROTEIN 2A"/>
    <property type="match status" value="1"/>
</dbReference>
<feature type="transmembrane region" description="Helical" evidence="21">
    <location>
        <begin position="429"/>
        <end position="448"/>
    </location>
</feature>
<feature type="transmembrane region" description="Helical" evidence="21">
    <location>
        <begin position="385"/>
        <end position="409"/>
    </location>
</feature>
<evidence type="ECO:0000256" key="20">
    <source>
        <dbReference type="ARBA" id="ARBA00046944"/>
    </source>
</evidence>
<evidence type="ECO:0000256" key="16">
    <source>
        <dbReference type="ARBA" id="ARBA00029764"/>
    </source>
</evidence>
<evidence type="ECO:0000256" key="8">
    <source>
        <dbReference type="ARBA" id="ARBA00022847"/>
    </source>
</evidence>
<comment type="subunit">
    <text evidence="20">Interacts via its C-terminal region with NHERF4. Interacts with NHERF1. Interacts with TMEM174; regulates SLC34A1 internalization by PTH and FGF23.</text>
</comment>
<keyword evidence="4" id="KW-0813">Transport</keyword>
<dbReference type="GO" id="GO:0030643">
    <property type="term" value="P:intracellular phosphate ion homeostasis"/>
    <property type="evidence" value="ECO:0007669"/>
    <property type="project" value="TreeGrafter"/>
</dbReference>
<dbReference type="PANTHER" id="PTHR10010">
    <property type="entry name" value="SOLUTE CARRIER FAMILY 34 SODIUM PHOSPHATE , MEMBER 2-RELATED"/>
    <property type="match status" value="1"/>
</dbReference>
<gene>
    <name evidence="22" type="primary">SLC34A1</name>
    <name evidence="22" type="synonym">LOC115205402</name>
</gene>
<keyword evidence="5" id="KW-1003">Cell membrane</keyword>
<feature type="transmembrane region" description="Helical" evidence="21">
    <location>
        <begin position="321"/>
        <end position="347"/>
    </location>
</feature>
<keyword evidence="14" id="KW-0739">Sodium transport</keyword>
<feature type="transmembrane region" description="Helical" evidence="21">
    <location>
        <begin position="454"/>
        <end position="476"/>
    </location>
</feature>
<keyword evidence="7 21" id="KW-0812">Transmembrane</keyword>
<evidence type="ECO:0000256" key="21">
    <source>
        <dbReference type="SAM" id="Phobius"/>
    </source>
</evidence>
<dbReference type="NCBIfam" id="NF037997">
    <property type="entry name" value="Na_Pi_symport"/>
    <property type="match status" value="1"/>
</dbReference>
<evidence type="ECO:0000256" key="3">
    <source>
        <dbReference type="ARBA" id="ARBA00020021"/>
    </source>
</evidence>
<feature type="transmembrane region" description="Helical" evidence="21">
    <location>
        <begin position="62"/>
        <end position="88"/>
    </location>
</feature>
<evidence type="ECO:0000313" key="23">
    <source>
        <dbReference type="Proteomes" id="UP000472277"/>
    </source>
</evidence>
<evidence type="ECO:0000256" key="11">
    <source>
        <dbReference type="ARBA" id="ARBA00023136"/>
    </source>
</evidence>